<dbReference type="Proteomes" id="UP000051643">
    <property type="component" value="Unassembled WGS sequence"/>
</dbReference>
<evidence type="ECO:0000313" key="3">
    <source>
        <dbReference type="Proteomes" id="UP000051643"/>
    </source>
</evidence>
<comment type="caution">
    <text evidence="2">The sequence shown here is derived from an EMBL/GenBank/DDBJ whole genome shotgun (WGS) entry which is preliminary data.</text>
</comment>
<keyword evidence="1" id="KW-0732">Signal</keyword>
<dbReference type="STRING" id="270918.APR42_11070"/>
<dbReference type="EMBL" id="LKTP01000035">
    <property type="protein sequence ID" value="KRG27606.1"/>
    <property type="molecule type" value="Genomic_DNA"/>
</dbReference>
<evidence type="ECO:0000313" key="2">
    <source>
        <dbReference type="EMBL" id="KRG27606.1"/>
    </source>
</evidence>
<dbReference type="RefSeq" id="WP_057482955.1">
    <property type="nucleotide sequence ID" value="NZ_BMWR01000005.1"/>
</dbReference>
<dbReference type="OrthoDB" id="1440774at2"/>
<name>A0A0Q9Z423_9FLAO</name>
<proteinExistence type="predicted"/>
<accession>A0A0Q9Z423</accession>
<reference evidence="2" key="1">
    <citation type="submission" date="2015-10" db="EMBL/GenBank/DDBJ databases">
        <title>Draft genome sequence of Salegentibacter mishustinae KCTC 12263.</title>
        <authorList>
            <person name="Lin W."/>
            <person name="Zheng Q."/>
        </authorList>
    </citation>
    <scope>NUCLEOTIDE SEQUENCE [LARGE SCALE GENOMIC DNA]</scope>
    <source>
        <strain evidence="2">KCTC 12263</strain>
    </source>
</reference>
<evidence type="ECO:0000256" key="1">
    <source>
        <dbReference type="SAM" id="SignalP"/>
    </source>
</evidence>
<sequence>MQTFLLIIFSLVFSSAFAQNKEIEDQIKYKAIYELTYAPDSTDINELKTEDFNLFLGNKVSIFASRGRTMSDSLKMNLQGRDIGSMDFEERAKRTKTEFESVIYKGFPEEKISYSYKILRDNLRYEEDLNQFSWEILPENKLIEGYQSQKATTTFAGRNYIAWFTSEIPISEGPYKFNGLPGLILEISDVQNHYNYKLKSFEKFKNPASVELKVSHFIKSDKKEILESIKEYKLDPFAVVERNNTPEKNITFGFQPGEKEKLLRENKEKLEKRNNPIELE</sequence>
<evidence type="ECO:0008006" key="4">
    <source>
        <dbReference type="Google" id="ProtNLM"/>
    </source>
</evidence>
<dbReference type="InterPro" id="IPR005901">
    <property type="entry name" value="GLPGLI"/>
</dbReference>
<protein>
    <recommendedName>
        <fullName evidence="4">GLPGLI family protein</fullName>
    </recommendedName>
</protein>
<dbReference type="NCBIfam" id="TIGR01200">
    <property type="entry name" value="GLPGLI"/>
    <property type="match status" value="1"/>
</dbReference>
<gene>
    <name evidence="2" type="ORF">APR42_11070</name>
</gene>
<feature type="chain" id="PRO_5006389067" description="GLPGLI family protein" evidence="1">
    <location>
        <begin position="19"/>
        <end position="280"/>
    </location>
</feature>
<keyword evidence="3" id="KW-1185">Reference proteome</keyword>
<dbReference type="Pfam" id="PF09697">
    <property type="entry name" value="Porph_ging"/>
    <property type="match status" value="1"/>
</dbReference>
<organism evidence="2 3">
    <name type="scientific">Salegentibacter mishustinae</name>
    <dbReference type="NCBI Taxonomy" id="270918"/>
    <lineage>
        <taxon>Bacteria</taxon>
        <taxon>Pseudomonadati</taxon>
        <taxon>Bacteroidota</taxon>
        <taxon>Flavobacteriia</taxon>
        <taxon>Flavobacteriales</taxon>
        <taxon>Flavobacteriaceae</taxon>
        <taxon>Salegentibacter</taxon>
    </lineage>
</organism>
<feature type="signal peptide" evidence="1">
    <location>
        <begin position="1"/>
        <end position="18"/>
    </location>
</feature>
<dbReference type="AlphaFoldDB" id="A0A0Q9Z423"/>